<dbReference type="GO" id="GO:0008233">
    <property type="term" value="F:peptidase activity"/>
    <property type="evidence" value="ECO:0007669"/>
    <property type="project" value="UniProtKB-KW"/>
</dbReference>
<keyword evidence="4 11" id="KW-1003">Cell membrane</keyword>
<dbReference type="EC" id="3.4.-.-" evidence="11"/>
<dbReference type="PIRSF" id="PIRSF016933">
    <property type="entry name" value="PrsW"/>
    <property type="match status" value="1"/>
</dbReference>
<dbReference type="STRING" id="199441.BkAM31D_10835"/>
<keyword evidence="5 11" id="KW-0645">Protease</keyword>
<name>A0A1X9MCF5_9BACI</name>
<dbReference type="PANTHER" id="PTHR36844:SF1">
    <property type="entry name" value="PROTEASE PRSW"/>
    <property type="match status" value="1"/>
</dbReference>
<protein>
    <recommendedName>
        <fullName evidence="3 11">Protease PrsW</fullName>
        <ecNumber evidence="11">3.4.-.-</ecNumber>
    </recommendedName>
    <alternativeName>
        <fullName evidence="10 11">Protease responsible for activating sigma-W</fullName>
    </alternativeName>
</protein>
<evidence type="ECO:0000256" key="4">
    <source>
        <dbReference type="ARBA" id="ARBA00022475"/>
    </source>
</evidence>
<keyword evidence="7 11" id="KW-0378">Hydrolase</keyword>
<dbReference type="KEGG" id="bkw:BkAM31D_10835"/>
<dbReference type="RefSeq" id="WP_066151549.1">
    <property type="nucleotide sequence ID" value="NZ_CP020814.1"/>
</dbReference>
<evidence type="ECO:0000256" key="1">
    <source>
        <dbReference type="ARBA" id="ARBA00004651"/>
    </source>
</evidence>
<evidence type="ECO:0000256" key="5">
    <source>
        <dbReference type="ARBA" id="ARBA00022670"/>
    </source>
</evidence>
<dbReference type="Pfam" id="PF13367">
    <property type="entry name" value="PrsW-protease"/>
    <property type="match status" value="1"/>
</dbReference>
<feature type="transmembrane region" description="Helical" evidence="12">
    <location>
        <begin position="162"/>
        <end position="180"/>
    </location>
</feature>
<dbReference type="EMBL" id="CP020814">
    <property type="protein sequence ID" value="ARK30280.1"/>
    <property type="molecule type" value="Genomic_DNA"/>
</dbReference>
<feature type="transmembrane region" description="Helical" evidence="12">
    <location>
        <begin position="33"/>
        <end position="55"/>
    </location>
</feature>
<evidence type="ECO:0000256" key="12">
    <source>
        <dbReference type="SAM" id="Phobius"/>
    </source>
</evidence>
<sequence>MFAIVTAAMAPGMALLSYFYLKNGYSSTTKSLVLRTFIIGILLVFPVMVLQYAFTVEGFFIHPFTKAFILYGFIEEFFKWFLLWAFAYQHATFSRRYDGIVFGVSLSLGFATVENVFYLVANGLEAAIGRALLPVSSHALYGVIMGYYFGLAKVEKIGRRKNMVVALLLPVVLHGTYDFILLSFDIYFLIGLIPFMLVLWWVALNKVKRANELDY</sequence>
<accession>A0A1X9MCF5</accession>
<dbReference type="NCBIfam" id="NF033739">
    <property type="entry name" value="intramemb_PrsW"/>
    <property type="match status" value="1"/>
</dbReference>
<evidence type="ECO:0000256" key="8">
    <source>
        <dbReference type="ARBA" id="ARBA00022989"/>
    </source>
</evidence>
<proteinExistence type="inferred from homology"/>
<reference evidence="13 14" key="1">
    <citation type="submission" date="2017-04" db="EMBL/GenBank/DDBJ databases">
        <title>Bacillus krulwichiae AM31D Genome sequencing and assembly.</title>
        <authorList>
            <person name="Krulwich T.A."/>
            <person name="Anastor L."/>
            <person name="Ehrlich R."/>
            <person name="Ehrlich G.D."/>
            <person name="Janto B."/>
        </authorList>
    </citation>
    <scope>NUCLEOTIDE SEQUENCE [LARGE SCALE GENOMIC DNA]</scope>
    <source>
        <strain evidence="13 14">AM31D</strain>
    </source>
</reference>
<evidence type="ECO:0000256" key="9">
    <source>
        <dbReference type="ARBA" id="ARBA00023136"/>
    </source>
</evidence>
<evidence type="ECO:0000256" key="6">
    <source>
        <dbReference type="ARBA" id="ARBA00022692"/>
    </source>
</evidence>
<feature type="transmembrane region" description="Helical" evidence="12">
    <location>
        <begin position="100"/>
        <end position="121"/>
    </location>
</feature>
<evidence type="ECO:0000256" key="11">
    <source>
        <dbReference type="PIRNR" id="PIRNR016933"/>
    </source>
</evidence>
<comment type="function">
    <text evidence="11">Involved in the degradation of specific anti-sigma factors.</text>
</comment>
<feature type="transmembrane region" description="Helical" evidence="12">
    <location>
        <begin position="6"/>
        <end position="21"/>
    </location>
</feature>
<dbReference type="InterPro" id="IPR026898">
    <property type="entry name" value="PrsW"/>
</dbReference>
<dbReference type="Proteomes" id="UP000193006">
    <property type="component" value="Chromosome"/>
</dbReference>
<evidence type="ECO:0000313" key="13">
    <source>
        <dbReference type="EMBL" id="ARK30280.1"/>
    </source>
</evidence>
<gene>
    <name evidence="13" type="primary">prsW</name>
    <name evidence="13" type="ORF">BkAM31D_10835</name>
</gene>
<keyword evidence="9 11" id="KW-0472">Membrane</keyword>
<keyword evidence="6 12" id="KW-0812">Transmembrane</keyword>
<keyword evidence="8 12" id="KW-1133">Transmembrane helix</keyword>
<evidence type="ECO:0000256" key="7">
    <source>
        <dbReference type="ARBA" id="ARBA00022801"/>
    </source>
</evidence>
<evidence type="ECO:0000256" key="2">
    <source>
        <dbReference type="ARBA" id="ARBA00009165"/>
    </source>
</evidence>
<dbReference type="PANTHER" id="PTHR36844">
    <property type="entry name" value="PROTEASE PRSW"/>
    <property type="match status" value="1"/>
</dbReference>
<feature type="transmembrane region" description="Helical" evidence="12">
    <location>
        <begin position="67"/>
        <end position="88"/>
    </location>
</feature>
<evidence type="ECO:0000313" key="14">
    <source>
        <dbReference type="Proteomes" id="UP000193006"/>
    </source>
</evidence>
<comment type="subcellular location">
    <subcellularLocation>
        <location evidence="1">Cell membrane</location>
        <topology evidence="1">Multi-pass membrane protein</topology>
    </subcellularLocation>
</comment>
<dbReference type="GO" id="GO:0005886">
    <property type="term" value="C:plasma membrane"/>
    <property type="evidence" value="ECO:0007669"/>
    <property type="project" value="UniProtKB-SubCell"/>
</dbReference>
<dbReference type="InterPro" id="IPR023596">
    <property type="entry name" value="Peptidase_PrsW_arch/bac"/>
</dbReference>
<dbReference type="AlphaFoldDB" id="A0A1X9MCF5"/>
<dbReference type="GO" id="GO:0006508">
    <property type="term" value="P:proteolysis"/>
    <property type="evidence" value="ECO:0007669"/>
    <property type="project" value="UniProtKB-KW"/>
</dbReference>
<keyword evidence="14" id="KW-1185">Reference proteome</keyword>
<feature type="transmembrane region" description="Helical" evidence="12">
    <location>
        <begin position="186"/>
        <end position="204"/>
    </location>
</feature>
<feature type="transmembrane region" description="Helical" evidence="12">
    <location>
        <begin position="127"/>
        <end position="150"/>
    </location>
</feature>
<evidence type="ECO:0000256" key="3">
    <source>
        <dbReference type="ARBA" id="ARBA00018997"/>
    </source>
</evidence>
<comment type="similarity">
    <text evidence="2 11">Belongs to the protease PrsW family.</text>
</comment>
<evidence type="ECO:0000256" key="10">
    <source>
        <dbReference type="ARBA" id="ARBA00030345"/>
    </source>
</evidence>
<organism evidence="13 14">
    <name type="scientific">Halalkalibacter krulwichiae</name>
    <dbReference type="NCBI Taxonomy" id="199441"/>
    <lineage>
        <taxon>Bacteria</taxon>
        <taxon>Bacillati</taxon>
        <taxon>Bacillota</taxon>
        <taxon>Bacilli</taxon>
        <taxon>Bacillales</taxon>
        <taxon>Bacillaceae</taxon>
        <taxon>Halalkalibacter</taxon>
    </lineage>
</organism>